<dbReference type="PRINTS" id="PR00039">
    <property type="entry name" value="HTHLYSR"/>
</dbReference>
<accession>A0ABW4R2Z0</accession>
<evidence type="ECO:0000313" key="6">
    <source>
        <dbReference type="EMBL" id="MFD1880601.1"/>
    </source>
</evidence>
<feature type="domain" description="HTH lysR-type" evidence="5">
    <location>
        <begin position="1"/>
        <end position="56"/>
    </location>
</feature>
<evidence type="ECO:0000256" key="1">
    <source>
        <dbReference type="ARBA" id="ARBA00009437"/>
    </source>
</evidence>
<dbReference type="InterPro" id="IPR005119">
    <property type="entry name" value="LysR_subst-bd"/>
</dbReference>
<evidence type="ECO:0000256" key="2">
    <source>
        <dbReference type="ARBA" id="ARBA00023015"/>
    </source>
</evidence>
<reference evidence="7" key="1">
    <citation type="journal article" date="2019" name="Int. J. Syst. Evol. Microbiol.">
        <title>The Global Catalogue of Microorganisms (GCM) 10K type strain sequencing project: providing services to taxonomists for standard genome sequencing and annotation.</title>
        <authorList>
            <consortium name="The Broad Institute Genomics Platform"/>
            <consortium name="The Broad Institute Genome Sequencing Center for Infectious Disease"/>
            <person name="Wu L."/>
            <person name="Ma J."/>
        </authorList>
    </citation>
    <scope>NUCLEOTIDE SEQUENCE [LARGE SCALE GENOMIC DNA]</scope>
    <source>
        <strain evidence="7">CCUG 56029</strain>
    </source>
</reference>
<dbReference type="EMBL" id="JBHUEN010000006">
    <property type="protein sequence ID" value="MFD1880601.1"/>
    <property type="molecule type" value="Genomic_DNA"/>
</dbReference>
<dbReference type="PANTHER" id="PTHR30537">
    <property type="entry name" value="HTH-TYPE TRANSCRIPTIONAL REGULATOR"/>
    <property type="match status" value="1"/>
</dbReference>
<dbReference type="Proteomes" id="UP001597213">
    <property type="component" value="Unassembled WGS sequence"/>
</dbReference>
<dbReference type="RefSeq" id="WP_379139908.1">
    <property type="nucleotide sequence ID" value="NZ_JBHUEN010000006.1"/>
</dbReference>
<dbReference type="Pfam" id="PF03466">
    <property type="entry name" value="LysR_substrate"/>
    <property type="match status" value="1"/>
</dbReference>
<dbReference type="Pfam" id="PF00126">
    <property type="entry name" value="HTH_1"/>
    <property type="match status" value="1"/>
</dbReference>
<keyword evidence="2" id="KW-0805">Transcription regulation</keyword>
<sequence length="293" mass="32537">MTALRVMLAIAQRGSTTAAAESINLSQSAVSKQLLKLESQLGGQVFARLPSGMVPTRLGRIYIEQARIAIKAMDDAAFQARQLQPDPNTLRLKLLPIFGDRWLLPRVQEFNQKNPSIDIQYTTFSTQNPGDQPDGFFRFGPGPFPDEDALYLFGRDVWLVCAPSYLARQGNPQTLEQLARCNIFEHPGTPLHWSDLVRWHGQPELRAQNIARFDYYTLVLRAAISGQGLALVPPQLVEAEFAAGQLVNPGGIGYASDIGYWFTMPLDRKPSPALRLFRGWLQGISQTDGDGGR</sequence>
<keyword evidence="4" id="KW-0804">Transcription</keyword>
<evidence type="ECO:0000313" key="7">
    <source>
        <dbReference type="Proteomes" id="UP001597213"/>
    </source>
</evidence>
<gene>
    <name evidence="6" type="ORF">ACFSCT_02590</name>
</gene>
<dbReference type="SUPFAM" id="SSF46785">
    <property type="entry name" value="Winged helix' DNA-binding domain"/>
    <property type="match status" value="1"/>
</dbReference>
<dbReference type="InterPro" id="IPR058163">
    <property type="entry name" value="LysR-type_TF_proteobact-type"/>
</dbReference>
<evidence type="ECO:0000259" key="5">
    <source>
        <dbReference type="PROSITE" id="PS50931"/>
    </source>
</evidence>
<protein>
    <submittedName>
        <fullName evidence="6">LysR substrate-binding domain-containing protein</fullName>
    </submittedName>
</protein>
<dbReference type="SUPFAM" id="SSF53850">
    <property type="entry name" value="Periplasmic binding protein-like II"/>
    <property type="match status" value="1"/>
</dbReference>
<comment type="similarity">
    <text evidence="1">Belongs to the LysR transcriptional regulatory family.</text>
</comment>
<dbReference type="InterPro" id="IPR036390">
    <property type="entry name" value="WH_DNA-bd_sf"/>
</dbReference>
<dbReference type="CDD" id="cd08432">
    <property type="entry name" value="PBP2_GcdR_TrpI_HvrB_AmpR_like"/>
    <property type="match status" value="1"/>
</dbReference>
<dbReference type="InterPro" id="IPR036388">
    <property type="entry name" value="WH-like_DNA-bd_sf"/>
</dbReference>
<dbReference type="Gene3D" id="1.10.10.10">
    <property type="entry name" value="Winged helix-like DNA-binding domain superfamily/Winged helix DNA-binding domain"/>
    <property type="match status" value="1"/>
</dbReference>
<keyword evidence="7" id="KW-1185">Reference proteome</keyword>
<proteinExistence type="inferred from homology"/>
<dbReference type="PANTHER" id="PTHR30537:SF74">
    <property type="entry name" value="HTH-TYPE TRANSCRIPTIONAL REGULATOR TRPI"/>
    <property type="match status" value="1"/>
</dbReference>
<evidence type="ECO:0000256" key="4">
    <source>
        <dbReference type="ARBA" id="ARBA00023163"/>
    </source>
</evidence>
<dbReference type="Gene3D" id="3.40.190.10">
    <property type="entry name" value="Periplasmic binding protein-like II"/>
    <property type="match status" value="2"/>
</dbReference>
<evidence type="ECO:0000256" key="3">
    <source>
        <dbReference type="ARBA" id="ARBA00023125"/>
    </source>
</evidence>
<comment type="caution">
    <text evidence="6">The sequence shown here is derived from an EMBL/GenBank/DDBJ whole genome shotgun (WGS) entry which is preliminary data.</text>
</comment>
<organism evidence="6 7">
    <name type="scientific">Paracoccus pacificus</name>
    <dbReference type="NCBI Taxonomy" id="1463598"/>
    <lineage>
        <taxon>Bacteria</taxon>
        <taxon>Pseudomonadati</taxon>
        <taxon>Pseudomonadota</taxon>
        <taxon>Alphaproteobacteria</taxon>
        <taxon>Rhodobacterales</taxon>
        <taxon>Paracoccaceae</taxon>
        <taxon>Paracoccus</taxon>
    </lineage>
</organism>
<keyword evidence="3" id="KW-0238">DNA-binding</keyword>
<dbReference type="InterPro" id="IPR000847">
    <property type="entry name" value="LysR_HTH_N"/>
</dbReference>
<dbReference type="PROSITE" id="PS50931">
    <property type="entry name" value="HTH_LYSR"/>
    <property type="match status" value="1"/>
</dbReference>
<name>A0ABW4R2Z0_9RHOB</name>